<sequence length="1005" mass="113621">MGDNSEESLSNHDIISSYFIGPKSENMPEFKANINAILDEIVKTRDGYQPDDAEFISTDVRKKLKTLNGNFQNAVKEAAKLLGEHSIPFWHPRYQGHMCTDMTMPGLLGYFMTMIYNPNNVAVEASPFTTVVELKAGQQLCKMFGYNTDEKATDLPLSWGHITCDGTVANLESVWVARNLKFYPLTLYQAMKEGPLGFIADTFQVTTCVGEEKLFKDLGVWELLNLRSDEILGMGDALYRQFGVTSKFLEEALRPFTIQTTGKDVLEREFRIQKPIKYFLAQTRHYSWPKSGGTYLPLDFEERELNRCLEERQAVYAVVAIMGSTEEGAVDRLHDILAMRRRFQDRGLSFLVHADAAWGGYFASMIPRHLMDSRMPSEEGDGEEAVGKVPSLPLREDTLRDMIALKETDSITVDPHKAGYIPYPAGSLCYRDGRMRFLVTWTSPYLTQGSMENIGVYGVEGSKPGAAAMAAWMSNQTIGLDPSGYGRLLGEAAFTSARVRPPFVYILNYDSDLLKLSAWYAAMHVRQPLDNKGQRRYIIIPFNPLPIEKKGYHSLDPEVDDRRQVIFDTVINKDNAHVSQDTESLTWLRQIGSDLNINAFAINWYREDGKLNTDLEEANYLMRRVVNRLSITKSSGNPSKIPLFLTSTQFEPALYGQCAQNFMQRLGLNACAQDLWVVRNVVMSPFPTDQDFIRKIMEKLEEVIIDEVKWCRKRNDPKSREIEFLLRGTDEVFLDFQTSFHAATQRQQIILAANLEPTVKATYIGLKSQNRECDFSFKSNKPQDLEGLIRSISEGTKEKVAGHIEVRGTKTPIDPIPCNVEMTRVVKSRPLNSANRDDHYPRHFMPFYLYGSSTEYHISHMLLQAPNVNLSACDVKLSPELSEKVSPELGKGLILTLTGYREETMHPFPQKNNDTVFTSLIDNLGTPIARGEMTLGNDVHVDVEALNWDPLEEVGLDVPWDSELDKIQGVLNTGRRMATTSFRESEGPSDGRSVVSGEAPPTRFR</sequence>
<dbReference type="Gene3D" id="3.40.640.10">
    <property type="entry name" value="Type I PLP-dependent aspartate aminotransferase-like (Major domain)"/>
    <property type="match status" value="1"/>
</dbReference>
<comment type="cofactor">
    <cofactor evidence="1">
        <name>pyridoxal 5'-phosphate</name>
        <dbReference type="ChEBI" id="CHEBI:597326"/>
    </cofactor>
</comment>
<feature type="region of interest" description="Disordered" evidence="4">
    <location>
        <begin position="980"/>
        <end position="1005"/>
    </location>
</feature>
<dbReference type="InterPro" id="IPR015421">
    <property type="entry name" value="PyrdxlP-dep_Trfase_major"/>
</dbReference>
<dbReference type="Pfam" id="PF21391">
    <property type="entry name" value="tyr_de_CO2_C"/>
    <property type="match status" value="1"/>
</dbReference>
<protein>
    <submittedName>
        <fullName evidence="6">Pyridoxal phosphate-dependent transferase</fullName>
    </submittedName>
</protein>
<evidence type="ECO:0000256" key="1">
    <source>
        <dbReference type="ARBA" id="ARBA00001933"/>
    </source>
</evidence>
<evidence type="ECO:0000259" key="5">
    <source>
        <dbReference type="Pfam" id="PF21391"/>
    </source>
</evidence>
<name>A0A5N6HGG2_ASPFL</name>
<keyword evidence="3" id="KW-0456">Lyase</keyword>
<evidence type="ECO:0000256" key="3">
    <source>
        <dbReference type="ARBA" id="ARBA00023239"/>
    </source>
</evidence>
<dbReference type="VEuPathDB" id="FungiDB:AFLA_007387"/>
<proteinExistence type="predicted"/>
<dbReference type="PANTHER" id="PTHR42735:SF4">
    <property type="entry name" value="PYRIDOXAL PHOSPHATE-DEPENDENT DECARBOXYLASE FAMILY PROTEIN"/>
    <property type="match status" value="1"/>
</dbReference>
<gene>
    <name evidence="6" type="ORF">BDV35DRAFT_375758</name>
</gene>
<keyword evidence="6" id="KW-0808">Transferase</keyword>
<dbReference type="PANTHER" id="PTHR42735">
    <property type="match status" value="1"/>
</dbReference>
<dbReference type="Proteomes" id="UP000325434">
    <property type="component" value="Unassembled WGS sequence"/>
</dbReference>
<accession>A0A5N6HGG2</accession>
<evidence type="ECO:0000313" key="6">
    <source>
        <dbReference type="EMBL" id="KAB8252904.1"/>
    </source>
</evidence>
<reference evidence="6" key="1">
    <citation type="submission" date="2019-04" db="EMBL/GenBank/DDBJ databases">
        <title>Friends and foes A comparative genomics study of 23 Aspergillus species from section Flavi.</title>
        <authorList>
            <consortium name="DOE Joint Genome Institute"/>
            <person name="Kjaerbolling I."/>
            <person name="Vesth T."/>
            <person name="Frisvad J.C."/>
            <person name="Nybo J.L."/>
            <person name="Theobald S."/>
            <person name="Kildgaard S."/>
            <person name="Isbrandt T."/>
            <person name="Kuo A."/>
            <person name="Sato A."/>
            <person name="Lyhne E.K."/>
            <person name="Kogle M.E."/>
            <person name="Wiebenga A."/>
            <person name="Kun R.S."/>
            <person name="Lubbers R.J."/>
            <person name="Makela M.R."/>
            <person name="Barry K."/>
            <person name="Chovatia M."/>
            <person name="Clum A."/>
            <person name="Daum C."/>
            <person name="Haridas S."/>
            <person name="He G."/>
            <person name="LaButti K."/>
            <person name="Lipzen A."/>
            <person name="Mondo S."/>
            <person name="Riley R."/>
            <person name="Salamov A."/>
            <person name="Simmons B.A."/>
            <person name="Magnuson J.K."/>
            <person name="Henrissat B."/>
            <person name="Mortensen U.H."/>
            <person name="Larsen T.O."/>
            <person name="Devries R.P."/>
            <person name="Grigoriev I.V."/>
            <person name="Machida M."/>
            <person name="Baker S.E."/>
            <person name="Andersen M.R."/>
        </authorList>
    </citation>
    <scope>NUCLEOTIDE SEQUENCE [LARGE SCALE GENOMIC DNA]</scope>
    <source>
        <strain evidence="6">CBS 121.62</strain>
    </source>
</reference>
<dbReference type="InterPro" id="IPR015424">
    <property type="entry name" value="PyrdxlP-dep_Trfase"/>
</dbReference>
<dbReference type="InterPro" id="IPR049373">
    <property type="entry name" value="TyrDC_C"/>
</dbReference>
<organism evidence="6">
    <name type="scientific">Aspergillus flavus</name>
    <dbReference type="NCBI Taxonomy" id="5059"/>
    <lineage>
        <taxon>Eukaryota</taxon>
        <taxon>Fungi</taxon>
        <taxon>Dikarya</taxon>
        <taxon>Ascomycota</taxon>
        <taxon>Pezizomycotina</taxon>
        <taxon>Eurotiomycetes</taxon>
        <taxon>Eurotiomycetidae</taxon>
        <taxon>Eurotiales</taxon>
        <taxon>Aspergillaceae</taxon>
        <taxon>Aspergillus</taxon>
        <taxon>Aspergillus subgen. Circumdati</taxon>
    </lineage>
</organism>
<keyword evidence="2" id="KW-0663">Pyridoxal phosphate</keyword>
<dbReference type="VEuPathDB" id="FungiDB:F9C07_5171"/>
<feature type="domain" description="L-tyrosine decarboxylase C-terminal" evidence="5">
    <location>
        <begin position="593"/>
        <end position="706"/>
    </location>
</feature>
<evidence type="ECO:0000256" key="2">
    <source>
        <dbReference type="ARBA" id="ARBA00022898"/>
    </source>
</evidence>
<dbReference type="EMBL" id="ML734553">
    <property type="protein sequence ID" value="KAB8252904.1"/>
    <property type="molecule type" value="Genomic_DNA"/>
</dbReference>
<evidence type="ECO:0000256" key="4">
    <source>
        <dbReference type="SAM" id="MobiDB-lite"/>
    </source>
</evidence>
<dbReference type="AlphaFoldDB" id="A0A5N6HGG2"/>
<dbReference type="GO" id="GO:0016740">
    <property type="term" value="F:transferase activity"/>
    <property type="evidence" value="ECO:0007669"/>
    <property type="project" value="UniProtKB-KW"/>
</dbReference>
<dbReference type="SUPFAM" id="SSF53383">
    <property type="entry name" value="PLP-dependent transferases"/>
    <property type="match status" value="1"/>
</dbReference>
<dbReference type="InterPro" id="IPR050477">
    <property type="entry name" value="GrpII_AminoAcid_Decarb"/>
</dbReference>